<comment type="caution">
    <text evidence="2">The sequence shown here is derived from an EMBL/GenBank/DDBJ whole genome shotgun (WGS) entry which is preliminary data.</text>
</comment>
<evidence type="ECO:0000313" key="2">
    <source>
        <dbReference type="EMBL" id="NVN48191.1"/>
    </source>
</evidence>
<dbReference type="Pfam" id="PF03230">
    <property type="entry name" value="Antirestrict"/>
    <property type="match status" value="1"/>
</dbReference>
<evidence type="ECO:0000313" key="3">
    <source>
        <dbReference type="Proteomes" id="UP001516351"/>
    </source>
</evidence>
<dbReference type="InterPro" id="IPR042297">
    <property type="entry name" value="Antirestriction_sf"/>
</dbReference>
<keyword evidence="3" id="KW-1185">Reference proteome</keyword>
<dbReference type="RefSeq" id="WP_267311342.1">
    <property type="nucleotide sequence ID" value="NZ_JABXXV010000011.1"/>
</dbReference>
<sequence length="140" mass="15681">MINNTVELKKVSEENRMRFTPMLFGPRLYLQGEATVFGMASRFCDEYKGGFWEFIELPDGGGFMYPEMGEETVSISILSNGFRSSAVSPVAVGIICTLFTLSHLSMASPYSTELLSDRYHQLRAFADTHPESEIIFSAID</sequence>
<dbReference type="InterPro" id="IPR004914">
    <property type="entry name" value="Antirestrict"/>
</dbReference>
<evidence type="ECO:0000256" key="1">
    <source>
        <dbReference type="ARBA" id="ARBA00008618"/>
    </source>
</evidence>
<accession>A0ABX2P8A6</accession>
<dbReference type="EMBL" id="JABXXV010000011">
    <property type="protein sequence ID" value="NVN48191.1"/>
    <property type="molecule type" value="Genomic_DNA"/>
</dbReference>
<comment type="similarity">
    <text evidence="1">Belongs to the antirestriction protein family.</text>
</comment>
<proteinExistence type="inferred from homology"/>
<gene>
    <name evidence="2" type="ORF">HW542_15430</name>
</gene>
<organism evidence="2 3">
    <name type="scientific">Asaia spathodeae</name>
    <dbReference type="NCBI Taxonomy" id="657016"/>
    <lineage>
        <taxon>Bacteria</taxon>
        <taxon>Pseudomonadati</taxon>
        <taxon>Pseudomonadota</taxon>
        <taxon>Alphaproteobacteria</taxon>
        <taxon>Acetobacterales</taxon>
        <taxon>Acetobacteraceae</taxon>
        <taxon>Asaia</taxon>
    </lineage>
</organism>
<name>A0ABX2P8A6_9PROT</name>
<dbReference type="Gene3D" id="3.30.70.3580">
    <property type="entry name" value="Antirestriction protein"/>
    <property type="match status" value="1"/>
</dbReference>
<dbReference type="Proteomes" id="UP001516351">
    <property type="component" value="Unassembled WGS sequence"/>
</dbReference>
<reference evidence="2 3" key="1">
    <citation type="submission" date="2020-06" db="EMBL/GenBank/DDBJ databases">
        <title>Synonyms of Asaia species.</title>
        <authorList>
            <person name="Sombolestani A."/>
        </authorList>
    </citation>
    <scope>NUCLEOTIDE SEQUENCE [LARGE SCALE GENOMIC DNA]</scope>
    <source>
        <strain evidence="2 3">LMG 27047</strain>
    </source>
</reference>
<protein>
    <submittedName>
        <fullName evidence="2">Antirestriction protein</fullName>
    </submittedName>
</protein>